<evidence type="ECO:0008006" key="3">
    <source>
        <dbReference type="Google" id="ProtNLM"/>
    </source>
</evidence>
<name>A0ABT0XFB9_9BACI</name>
<dbReference type="SUPFAM" id="SSF53955">
    <property type="entry name" value="Lysozyme-like"/>
    <property type="match status" value="1"/>
</dbReference>
<comment type="caution">
    <text evidence="1">The sequence shown here is derived from an EMBL/GenBank/DDBJ whole genome shotgun (WGS) entry which is preliminary data.</text>
</comment>
<gene>
    <name evidence="1" type="ORF">NDM98_03110</name>
</gene>
<reference evidence="1" key="1">
    <citation type="submission" date="2022-06" db="EMBL/GenBank/DDBJ databases">
        <title>Alkalicoccobacillus porphyridii sp. nov., isolated from a marine red alga, Porphyridium purpureum and reclassification of Shouchella plakortidis and Shouchella gibsonii as Alkalicoccobacillus plakortidis comb. nov. and Alkalicoccobacillus gibsonii comb. nov.</title>
        <authorList>
            <person name="Kim K.H."/>
            <person name="Lee J.K."/>
            <person name="Han D.M."/>
            <person name="Baek J.H."/>
            <person name="Jeon C.O."/>
        </authorList>
    </citation>
    <scope>NUCLEOTIDE SEQUENCE</scope>
    <source>
        <strain evidence="1">DSM 19153</strain>
    </source>
</reference>
<proteinExistence type="predicted"/>
<dbReference type="RefSeq" id="WP_251604527.1">
    <property type="nucleotide sequence ID" value="NZ_JAMQJY010000001.1"/>
</dbReference>
<sequence length="106" mass="11692">MAWSHPGGDVGELDDDVDITDPELISEHNGYGMDVSGNGVADPFDIWDSAYAAASFLADHGAEEGDLEGALFSYNRSDDYVNEVMSYYNAYIENYELITIPLDKEE</sequence>
<evidence type="ECO:0000313" key="2">
    <source>
        <dbReference type="Proteomes" id="UP001203665"/>
    </source>
</evidence>
<dbReference type="InterPro" id="IPR023346">
    <property type="entry name" value="Lysozyme-like_dom_sf"/>
</dbReference>
<evidence type="ECO:0000313" key="1">
    <source>
        <dbReference type="EMBL" id="MCM2674596.1"/>
    </source>
</evidence>
<protein>
    <recommendedName>
        <fullName evidence="3">Transglycosylase SLT domain-containing protein</fullName>
    </recommendedName>
</protein>
<organism evidence="1 2">
    <name type="scientific">Alkalicoccobacillus plakortidis</name>
    <dbReference type="NCBI Taxonomy" id="444060"/>
    <lineage>
        <taxon>Bacteria</taxon>
        <taxon>Bacillati</taxon>
        <taxon>Bacillota</taxon>
        <taxon>Bacilli</taxon>
        <taxon>Bacillales</taxon>
        <taxon>Bacillaceae</taxon>
        <taxon>Alkalicoccobacillus</taxon>
    </lineage>
</organism>
<dbReference type="EMBL" id="JAMQJY010000001">
    <property type="protein sequence ID" value="MCM2674596.1"/>
    <property type="molecule type" value="Genomic_DNA"/>
</dbReference>
<keyword evidence="2" id="KW-1185">Reference proteome</keyword>
<dbReference type="Proteomes" id="UP001203665">
    <property type="component" value="Unassembled WGS sequence"/>
</dbReference>
<accession>A0ABT0XFB9</accession>